<organism evidence="2 3">
    <name type="scientific">Daphnia magna</name>
    <dbReference type="NCBI Taxonomy" id="35525"/>
    <lineage>
        <taxon>Eukaryota</taxon>
        <taxon>Metazoa</taxon>
        <taxon>Ecdysozoa</taxon>
        <taxon>Arthropoda</taxon>
        <taxon>Crustacea</taxon>
        <taxon>Branchiopoda</taxon>
        <taxon>Diplostraca</taxon>
        <taxon>Cladocera</taxon>
        <taxon>Anomopoda</taxon>
        <taxon>Daphniidae</taxon>
        <taxon>Daphnia</taxon>
    </lineage>
</organism>
<feature type="region of interest" description="Disordered" evidence="1">
    <location>
        <begin position="25"/>
        <end position="51"/>
    </location>
</feature>
<protein>
    <submittedName>
        <fullName evidence="2">Uncharacterized protein</fullName>
    </submittedName>
</protein>
<sequence>MDSDEKAHHFVVAVAIQKQFALHTTGHEGEIEATKNRRENKSRNESKNQNEETAQWILLDDTQFRLNLIRDEKVSCYTTSAEDGQSGWVVGASFPPQRAVIASQRTSYCIRMMWQPLKLVGGKGGTYSCSFLQSSVSPALILPRFNEASSRVSVCTTRFFAMY</sequence>
<evidence type="ECO:0000256" key="1">
    <source>
        <dbReference type="SAM" id="MobiDB-lite"/>
    </source>
</evidence>
<dbReference type="Proteomes" id="UP001234178">
    <property type="component" value="Unassembled WGS sequence"/>
</dbReference>
<comment type="caution">
    <text evidence="2">The sequence shown here is derived from an EMBL/GenBank/DDBJ whole genome shotgun (WGS) entry which is preliminary data.</text>
</comment>
<keyword evidence="3" id="KW-1185">Reference proteome</keyword>
<accession>A0ABR0A250</accession>
<evidence type="ECO:0000313" key="3">
    <source>
        <dbReference type="Proteomes" id="UP001234178"/>
    </source>
</evidence>
<dbReference type="EMBL" id="JAOYFB010000036">
    <property type="protein sequence ID" value="KAK4019215.1"/>
    <property type="molecule type" value="Genomic_DNA"/>
</dbReference>
<proteinExistence type="predicted"/>
<feature type="compositionally biased region" description="Basic and acidic residues" evidence="1">
    <location>
        <begin position="25"/>
        <end position="50"/>
    </location>
</feature>
<gene>
    <name evidence="2" type="ORF">OUZ56_001241</name>
</gene>
<reference evidence="2 3" key="1">
    <citation type="journal article" date="2023" name="Nucleic Acids Res.">
        <title>The hologenome of Daphnia magna reveals possible DNA methylation and microbiome-mediated evolution of the host genome.</title>
        <authorList>
            <person name="Chaturvedi A."/>
            <person name="Li X."/>
            <person name="Dhandapani V."/>
            <person name="Marshall H."/>
            <person name="Kissane S."/>
            <person name="Cuenca-Cambronero M."/>
            <person name="Asole G."/>
            <person name="Calvet F."/>
            <person name="Ruiz-Romero M."/>
            <person name="Marangio P."/>
            <person name="Guigo R."/>
            <person name="Rago D."/>
            <person name="Mirbahai L."/>
            <person name="Eastwood N."/>
            <person name="Colbourne J.K."/>
            <person name="Zhou J."/>
            <person name="Mallon E."/>
            <person name="Orsini L."/>
        </authorList>
    </citation>
    <scope>NUCLEOTIDE SEQUENCE [LARGE SCALE GENOMIC DNA]</scope>
    <source>
        <strain evidence="2">LRV0_1</strain>
    </source>
</reference>
<name>A0ABR0A250_9CRUS</name>
<evidence type="ECO:0000313" key="2">
    <source>
        <dbReference type="EMBL" id="KAK4019215.1"/>
    </source>
</evidence>